<dbReference type="FunFam" id="3.10.110.10:FF:000060">
    <property type="entry name" value="Ubiquitin conjugating enzyme (UbcB)"/>
    <property type="match status" value="1"/>
</dbReference>
<dbReference type="GO" id="GO:0016740">
    <property type="term" value="F:transferase activity"/>
    <property type="evidence" value="ECO:0007669"/>
    <property type="project" value="UniProtKB-KW"/>
</dbReference>
<dbReference type="InterPro" id="IPR000608">
    <property type="entry name" value="UBC"/>
</dbReference>
<comment type="subunit">
    <text evidence="17">Component of the signal peptidase complex (SPC) composed of a catalytic subunit SEC11 and three accessory subunits SPC1, SPC2 and SPC3. The complex induces a local thinning of the ER membrane which is used to measure the length of the signal peptide (SP) h-region of protein substrates. This ensures the selectivity of the complex towards h-regions shorter than 18-20 amino acids. SPC associates with the translocon complex.</text>
</comment>
<dbReference type="PANTHER" id="PTHR10806:SF6">
    <property type="entry name" value="SIGNAL PEPTIDASE COMPLEX CATALYTIC SUBUNIT SEC11"/>
    <property type="match status" value="1"/>
</dbReference>
<gene>
    <name evidence="20" type="ORF">sscle_01g011490</name>
</gene>
<dbReference type="GO" id="GO:0004252">
    <property type="term" value="F:serine-type endopeptidase activity"/>
    <property type="evidence" value="ECO:0007669"/>
    <property type="project" value="InterPro"/>
</dbReference>
<evidence type="ECO:0000256" key="10">
    <source>
        <dbReference type="ARBA" id="ARBA00022801"/>
    </source>
</evidence>
<dbReference type="Pfam" id="PF00179">
    <property type="entry name" value="UQ_con"/>
    <property type="match status" value="1"/>
</dbReference>
<dbReference type="VEuPathDB" id="FungiDB:sscle_01g011490"/>
<dbReference type="Proteomes" id="UP000177798">
    <property type="component" value="Chromosome 1"/>
</dbReference>
<evidence type="ECO:0000313" key="21">
    <source>
        <dbReference type="Proteomes" id="UP000177798"/>
    </source>
</evidence>
<keyword evidence="6" id="KW-0808">Transferase</keyword>
<dbReference type="GO" id="GO:0005524">
    <property type="term" value="F:ATP binding"/>
    <property type="evidence" value="ECO:0007669"/>
    <property type="project" value="UniProtKB-KW"/>
</dbReference>
<dbReference type="EC" id="3.4.21.89" evidence="18"/>
<keyword evidence="14" id="KW-1133">Transmembrane helix</keyword>
<dbReference type="SUPFAM" id="SSF54495">
    <property type="entry name" value="UBC-like"/>
    <property type="match status" value="1"/>
</dbReference>
<evidence type="ECO:0000256" key="1">
    <source>
        <dbReference type="ARBA" id="ARBA00000677"/>
    </source>
</evidence>
<evidence type="ECO:0000256" key="13">
    <source>
        <dbReference type="ARBA" id="ARBA00022968"/>
    </source>
</evidence>
<evidence type="ECO:0000256" key="11">
    <source>
        <dbReference type="ARBA" id="ARBA00022824"/>
    </source>
</evidence>
<evidence type="ECO:0000256" key="18">
    <source>
        <dbReference type="RuleBase" id="RU362047"/>
    </source>
</evidence>
<keyword evidence="12" id="KW-0067">ATP-binding</keyword>
<comment type="subcellular location">
    <subcellularLocation>
        <location evidence="2">Endoplasmic reticulum membrane</location>
        <topology evidence="2">Single-pass type II membrane protein</topology>
    </subcellularLocation>
</comment>
<organism evidence="20 21">
    <name type="scientific">Sclerotinia sclerotiorum (strain ATCC 18683 / 1980 / Ss-1)</name>
    <name type="common">White mold</name>
    <name type="synonym">Whetzelinia sclerotiorum</name>
    <dbReference type="NCBI Taxonomy" id="665079"/>
    <lineage>
        <taxon>Eukaryota</taxon>
        <taxon>Fungi</taxon>
        <taxon>Dikarya</taxon>
        <taxon>Ascomycota</taxon>
        <taxon>Pezizomycotina</taxon>
        <taxon>Leotiomycetes</taxon>
        <taxon>Helotiales</taxon>
        <taxon>Sclerotiniaceae</taxon>
        <taxon>Sclerotinia</taxon>
    </lineage>
</organism>
<keyword evidence="15" id="KW-0472">Membrane</keyword>
<dbReference type="GO" id="GO:0005789">
    <property type="term" value="C:endoplasmic reticulum membrane"/>
    <property type="evidence" value="ECO:0007669"/>
    <property type="project" value="UniProtKB-SubCell"/>
</dbReference>
<keyword evidence="8" id="KW-0547">Nucleotide-binding</keyword>
<evidence type="ECO:0000259" key="19">
    <source>
        <dbReference type="PROSITE" id="PS50127"/>
    </source>
</evidence>
<dbReference type="InterPro" id="IPR019533">
    <property type="entry name" value="Peptidase_S26"/>
</dbReference>
<comment type="function">
    <text evidence="16">Catalytic component of the signal peptidase complex (SPC) which catalyzes the cleavage of N-terminal signal sequences from nascent proteins as they are translocated into the lumen of the endoplasmic reticulum. Specifically cleaves N-terminal signal peptides that contain a hydrophobic alpha-helix (h-region) shorter than 18-20 amino acids.</text>
</comment>
<dbReference type="InterPro" id="IPR016135">
    <property type="entry name" value="UBQ-conjugating_enzyme/RWD"/>
</dbReference>
<keyword evidence="10 18" id="KW-0378">Hydrolase</keyword>
<dbReference type="SMART" id="SM00212">
    <property type="entry name" value="UBCc"/>
    <property type="match status" value="1"/>
</dbReference>
<comment type="catalytic activity">
    <reaction evidence="1 18">
        <text>Cleavage of hydrophobic, N-terminal signal or leader sequences from secreted and periplasmic proteins.</text>
        <dbReference type="EC" id="3.4.21.89"/>
    </reaction>
</comment>
<sequence>MLSFLQNPRQAAAQVLNFALILSTAFMMWKGLSVASDSPSPIVVVLSGSMEPAFQRGDLLFLWNRNLLEETKVGEIVVYNVKGKDIPIVHRLVRKFGAGPKAKLLTKGDNNVADDTELYARGQDYIEREDIIGSVVGYIPFVGYVTILLTELRTALTIHLFYNQSHHLQFCTFHPSSNTHTYPATLCSYLESYPPTVKMAARRIAKELKEVTENPIPGISTSLMKEDDLHQWKVEMEGPANTPYAGGLFILNVVLPKDYPFKPPVVNFVTRIYHPNVTYDEKGSICVDELKQDKWKPSGKITAILGAIRNLLIQPNPDDPLENAIAEKLKTDPEGFAKEATENTKKYAMKK</sequence>
<keyword evidence="13" id="KW-0735">Signal-anchor</keyword>
<keyword evidence="7" id="KW-0812">Transmembrane</keyword>
<dbReference type="InterPro" id="IPR001733">
    <property type="entry name" value="Peptidase_S26B"/>
</dbReference>
<dbReference type="InterPro" id="IPR019756">
    <property type="entry name" value="Pept_S26A_signal_pept_1_Ser-AS"/>
</dbReference>
<comment type="similarity">
    <text evidence="3 18">Belongs to the peptidase S26B family.</text>
</comment>
<evidence type="ECO:0000313" key="20">
    <source>
        <dbReference type="EMBL" id="APA06379.1"/>
    </source>
</evidence>
<dbReference type="EMBL" id="CP017814">
    <property type="protein sequence ID" value="APA06379.1"/>
    <property type="molecule type" value="Genomic_DNA"/>
</dbReference>
<evidence type="ECO:0000256" key="2">
    <source>
        <dbReference type="ARBA" id="ARBA00004648"/>
    </source>
</evidence>
<keyword evidence="11 18" id="KW-0256">Endoplasmic reticulum</keyword>
<dbReference type="CDD" id="cd06530">
    <property type="entry name" value="S26_SPase_I"/>
    <property type="match status" value="1"/>
</dbReference>
<dbReference type="PROSITE" id="PS00501">
    <property type="entry name" value="SPASE_I_1"/>
    <property type="match status" value="1"/>
</dbReference>
<dbReference type="PRINTS" id="PR00728">
    <property type="entry name" value="SIGNALPTASE"/>
</dbReference>
<evidence type="ECO:0000256" key="12">
    <source>
        <dbReference type="ARBA" id="ARBA00022840"/>
    </source>
</evidence>
<evidence type="ECO:0000256" key="9">
    <source>
        <dbReference type="ARBA" id="ARBA00022786"/>
    </source>
</evidence>
<proteinExistence type="inferred from homology"/>
<accession>A0A1D9PUT3</accession>
<keyword evidence="9" id="KW-0833">Ubl conjugation pathway</keyword>
<dbReference type="Gene3D" id="2.10.109.10">
    <property type="entry name" value="Umud Fragment, subunit A"/>
    <property type="match status" value="1"/>
</dbReference>
<protein>
    <recommendedName>
        <fullName evidence="4 18">Signal peptidase complex catalytic subunit SEC11</fullName>
        <ecNumber evidence="18">3.4.21.89</ecNumber>
    </recommendedName>
</protein>
<evidence type="ECO:0000256" key="3">
    <source>
        <dbReference type="ARBA" id="ARBA00011035"/>
    </source>
</evidence>
<dbReference type="OrthoDB" id="9978460at2759"/>
<evidence type="ECO:0000256" key="14">
    <source>
        <dbReference type="ARBA" id="ARBA00022989"/>
    </source>
</evidence>
<evidence type="ECO:0000256" key="8">
    <source>
        <dbReference type="ARBA" id="ARBA00022741"/>
    </source>
</evidence>
<reference evidence="21" key="1">
    <citation type="journal article" date="2017" name="Genome Biol. Evol.">
        <title>The complete genome sequence of the phytopathogenic fungus Sclerotinia sclerotiorum reveals insights into the genome architecture of broad host range pathogens.</title>
        <authorList>
            <person name="Derbyshire M."/>
            <person name="Denton-Giles M."/>
            <person name="Hegedus D."/>
            <person name="Seifbarghy S."/>
            <person name="Rollins J."/>
            <person name="van Kan J."/>
            <person name="Seidl M.F."/>
            <person name="Faino L."/>
            <person name="Mbengue M."/>
            <person name="Navaud O."/>
            <person name="Raffaele S."/>
            <person name="Hammond-Kosack K."/>
            <person name="Heard S."/>
            <person name="Oliver R."/>
        </authorList>
    </citation>
    <scope>NUCLEOTIDE SEQUENCE [LARGE SCALE GENOMIC DNA]</scope>
    <source>
        <strain evidence="21">ATCC 18683 / 1980 / Ss-1</strain>
    </source>
</reference>
<evidence type="ECO:0000256" key="5">
    <source>
        <dbReference type="ARBA" id="ARBA00022670"/>
    </source>
</evidence>
<evidence type="ECO:0000256" key="15">
    <source>
        <dbReference type="ARBA" id="ARBA00023136"/>
    </source>
</evidence>
<keyword evidence="5 18" id="KW-0645">Protease</keyword>
<dbReference type="NCBIfam" id="TIGR02228">
    <property type="entry name" value="sigpep_I_arch"/>
    <property type="match status" value="1"/>
</dbReference>
<feature type="domain" description="UBC core" evidence="19">
    <location>
        <begin position="199"/>
        <end position="349"/>
    </location>
</feature>
<dbReference type="AlphaFoldDB" id="A0A1D9PUT3"/>
<evidence type="ECO:0000256" key="6">
    <source>
        <dbReference type="ARBA" id="ARBA00022679"/>
    </source>
</evidence>
<dbReference type="GO" id="GO:0009003">
    <property type="term" value="F:signal peptidase activity"/>
    <property type="evidence" value="ECO:0007669"/>
    <property type="project" value="UniProtKB-EC"/>
</dbReference>
<dbReference type="PANTHER" id="PTHR10806">
    <property type="entry name" value="SIGNAL PEPTIDASE COMPLEX CATALYTIC SUBUNIT SEC11"/>
    <property type="match status" value="1"/>
</dbReference>
<dbReference type="Gene3D" id="3.10.110.10">
    <property type="entry name" value="Ubiquitin Conjugating Enzyme"/>
    <property type="match status" value="1"/>
</dbReference>
<dbReference type="InterPro" id="IPR036286">
    <property type="entry name" value="LexA/Signal_pep-like_sf"/>
</dbReference>
<dbReference type="SUPFAM" id="SSF51306">
    <property type="entry name" value="LexA/Signal peptidase"/>
    <property type="match status" value="1"/>
</dbReference>
<dbReference type="GO" id="GO:0006465">
    <property type="term" value="P:signal peptide processing"/>
    <property type="evidence" value="ECO:0007669"/>
    <property type="project" value="UniProtKB-UniRule"/>
</dbReference>
<evidence type="ECO:0000256" key="17">
    <source>
        <dbReference type="ARBA" id="ARBA00047037"/>
    </source>
</evidence>
<name>A0A1D9PUT3_SCLS1</name>
<evidence type="ECO:0000256" key="7">
    <source>
        <dbReference type="ARBA" id="ARBA00022692"/>
    </source>
</evidence>
<evidence type="ECO:0000256" key="4">
    <source>
        <dbReference type="ARBA" id="ARBA00019685"/>
    </source>
</evidence>
<evidence type="ECO:0000256" key="16">
    <source>
        <dbReference type="ARBA" id="ARBA00045533"/>
    </source>
</evidence>
<dbReference type="PROSITE" id="PS50127">
    <property type="entry name" value="UBC_2"/>
    <property type="match status" value="1"/>
</dbReference>